<sequence length="122" mass="14256">MLDYTTPGSPIRVRLAEIAPFILGEKKGEKIENPQETSANNGETTIITGIYWKRPQLPETKEKLKRREKTIQFWKHNERIPSRRVTFDKEIIWSGARLNSHPRLTKYASRTLEHSSRTLEVL</sequence>
<dbReference type="AlphaFoldDB" id="A0A016WTV0"/>
<accession>A0A016WTV0</accession>
<proteinExistence type="predicted"/>
<keyword evidence="2" id="KW-1185">Reference proteome</keyword>
<dbReference type="EMBL" id="JARK01000098">
    <property type="protein sequence ID" value="EYC43254.1"/>
    <property type="molecule type" value="Genomic_DNA"/>
</dbReference>
<reference evidence="2" key="1">
    <citation type="journal article" date="2015" name="Nat. Genet.">
        <title>The genome and transcriptome of the zoonotic hookworm Ancylostoma ceylanicum identify infection-specific gene families.</title>
        <authorList>
            <person name="Schwarz E.M."/>
            <person name="Hu Y."/>
            <person name="Antoshechkin I."/>
            <person name="Miller M.M."/>
            <person name="Sternberg P.W."/>
            <person name="Aroian R.V."/>
        </authorList>
    </citation>
    <scope>NUCLEOTIDE SEQUENCE</scope>
    <source>
        <strain evidence="2">HY135</strain>
    </source>
</reference>
<protein>
    <submittedName>
        <fullName evidence="1">Uncharacterized protein</fullName>
    </submittedName>
</protein>
<organism evidence="1 2">
    <name type="scientific">Ancylostoma ceylanicum</name>
    <dbReference type="NCBI Taxonomy" id="53326"/>
    <lineage>
        <taxon>Eukaryota</taxon>
        <taxon>Metazoa</taxon>
        <taxon>Ecdysozoa</taxon>
        <taxon>Nematoda</taxon>
        <taxon>Chromadorea</taxon>
        <taxon>Rhabditida</taxon>
        <taxon>Rhabditina</taxon>
        <taxon>Rhabditomorpha</taxon>
        <taxon>Strongyloidea</taxon>
        <taxon>Ancylostomatidae</taxon>
        <taxon>Ancylostomatinae</taxon>
        <taxon>Ancylostoma</taxon>
    </lineage>
</organism>
<dbReference type="Proteomes" id="UP000024635">
    <property type="component" value="Unassembled WGS sequence"/>
</dbReference>
<evidence type="ECO:0000313" key="1">
    <source>
        <dbReference type="EMBL" id="EYC43254.1"/>
    </source>
</evidence>
<evidence type="ECO:0000313" key="2">
    <source>
        <dbReference type="Proteomes" id="UP000024635"/>
    </source>
</evidence>
<comment type="caution">
    <text evidence="1">The sequence shown here is derived from an EMBL/GenBank/DDBJ whole genome shotgun (WGS) entry which is preliminary data.</text>
</comment>
<gene>
    <name evidence="1" type="primary">Acey_s0498.g2514</name>
    <name evidence="1" type="ORF">Y032_0498g2514</name>
</gene>
<name>A0A016WTV0_9BILA</name>